<comment type="caution">
    <text evidence="1">The sequence shown here is derived from an EMBL/GenBank/DDBJ whole genome shotgun (WGS) entry which is preliminary data.</text>
</comment>
<dbReference type="PANTHER" id="PTHR35602">
    <property type="entry name" value="ESTERASE YQIA-RELATED"/>
    <property type="match status" value="1"/>
</dbReference>
<dbReference type="InterPro" id="IPR029058">
    <property type="entry name" value="AB_hydrolase_fold"/>
</dbReference>
<proteinExistence type="predicted"/>
<dbReference type="InterPro" id="IPR008886">
    <property type="entry name" value="UPF0227/Esterase_YqiA"/>
</dbReference>
<name>A0A3R8TWH5_9BURK</name>
<dbReference type="SUPFAM" id="SSF53474">
    <property type="entry name" value="alpha/beta-Hydrolases"/>
    <property type="match status" value="1"/>
</dbReference>
<sequence>MTHSPTHLLYLHGFRSSPRSAKAVRLGQAVKPLCPPGGDLFWACPQLPPSPRQAIAELEALVALWPRDDMVVIGSSLGGFYATVLAERLGCRAAVINPAVAPARDLARHIGEQTSFHNPADRFFFRPEFIAEFEALDPYPLQHAERYWALIAKGDEVLDWHEMLSHYDGARVKLLDGSDHAVSDFDLHLPDLLAFLGLPDPAPGIA</sequence>
<protein>
    <submittedName>
        <fullName evidence="1">Esterase</fullName>
    </submittedName>
</protein>
<dbReference type="RefSeq" id="WP_125241462.1">
    <property type="nucleotide sequence ID" value="NZ_RSED01000001.1"/>
</dbReference>
<dbReference type="Pfam" id="PF05728">
    <property type="entry name" value="UPF0227"/>
    <property type="match status" value="1"/>
</dbReference>
<dbReference type="Proteomes" id="UP000269265">
    <property type="component" value="Unassembled WGS sequence"/>
</dbReference>
<organism evidence="1 2">
    <name type="scientific">Aquabacterium soli</name>
    <dbReference type="NCBI Taxonomy" id="2493092"/>
    <lineage>
        <taxon>Bacteria</taxon>
        <taxon>Pseudomonadati</taxon>
        <taxon>Pseudomonadota</taxon>
        <taxon>Betaproteobacteria</taxon>
        <taxon>Burkholderiales</taxon>
        <taxon>Aquabacterium</taxon>
    </lineage>
</organism>
<evidence type="ECO:0000313" key="1">
    <source>
        <dbReference type="EMBL" id="RRS06319.1"/>
    </source>
</evidence>
<dbReference type="Gene3D" id="3.40.50.1820">
    <property type="entry name" value="alpha/beta hydrolase"/>
    <property type="match status" value="1"/>
</dbReference>
<gene>
    <name evidence="1" type="ORF">EIP75_01670</name>
</gene>
<dbReference type="OrthoDB" id="9814831at2"/>
<keyword evidence="2" id="KW-1185">Reference proteome</keyword>
<accession>A0A3R8TWH5</accession>
<dbReference type="EMBL" id="RSED01000001">
    <property type="protein sequence ID" value="RRS06319.1"/>
    <property type="molecule type" value="Genomic_DNA"/>
</dbReference>
<dbReference type="AlphaFoldDB" id="A0A3R8TWH5"/>
<evidence type="ECO:0000313" key="2">
    <source>
        <dbReference type="Proteomes" id="UP000269265"/>
    </source>
</evidence>
<reference evidence="1 2" key="1">
    <citation type="submission" date="2018-12" db="EMBL/GenBank/DDBJ databases">
        <title>The whole draft genome of Aquabacterium sp. SJQ9.</title>
        <authorList>
            <person name="Sun L."/>
            <person name="Gao X."/>
            <person name="Chen W."/>
            <person name="Huang K."/>
        </authorList>
    </citation>
    <scope>NUCLEOTIDE SEQUENCE [LARGE SCALE GENOMIC DNA]</scope>
    <source>
        <strain evidence="1 2">SJQ9</strain>
    </source>
</reference>
<dbReference type="PANTHER" id="PTHR35602:SF3">
    <property type="entry name" value="ESTERASE YQIA"/>
    <property type="match status" value="1"/>
</dbReference>